<dbReference type="InterPro" id="IPR014721">
    <property type="entry name" value="Ribsml_uS5_D2-typ_fold_subgr"/>
</dbReference>
<dbReference type="Gene3D" id="3.40.50.670">
    <property type="match status" value="1"/>
</dbReference>
<dbReference type="SMART" id="SM00387">
    <property type="entry name" value="HATPase_c"/>
    <property type="match status" value="1"/>
</dbReference>
<name>A0A6C1B4G4_9RHOO</name>
<dbReference type="SUPFAM" id="SSF56719">
    <property type="entry name" value="Type II DNA topoisomerase"/>
    <property type="match status" value="1"/>
</dbReference>
<evidence type="ECO:0000256" key="3">
    <source>
        <dbReference type="ARBA" id="ARBA00022723"/>
    </source>
</evidence>
<dbReference type="InterPro" id="IPR002288">
    <property type="entry name" value="DNA_gyrase_B_C"/>
</dbReference>
<dbReference type="CDD" id="cd00822">
    <property type="entry name" value="TopoII_Trans_DNA_gyrase"/>
    <property type="match status" value="1"/>
</dbReference>
<dbReference type="Pfam" id="PF00204">
    <property type="entry name" value="DNA_gyraseB"/>
    <property type="match status" value="1"/>
</dbReference>
<keyword evidence="7 10" id="KW-0799">Topoisomerase</keyword>
<dbReference type="InterPro" id="IPR013760">
    <property type="entry name" value="Topo_IIA-like_dom_sf"/>
</dbReference>
<evidence type="ECO:0000256" key="6">
    <source>
        <dbReference type="ARBA" id="ARBA00022842"/>
    </source>
</evidence>
<dbReference type="GO" id="GO:0046872">
    <property type="term" value="F:metal ion binding"/>
    <property type="evidence" value="ECO:0007669"/>
    <property type="project" value="UniProtKB-KW"/>
</dbReference>
<dbReference type="GO" id="GO:0005524">
    <property type="term" value="F:ATP binding"/>
    <property type="evidence" value="ECO:0007669"/>
    <property type="project" value="UniProtKB-UniRule"/>
</dbReference>
<reference evidence="12 13" key="1">
    <citation type="submission" date="2020-02" db="EMBL/GenBank/DDBJ databases">
        <title>Nitrogenibacter mangrovi gen. nov., sp. nov. isolated from mangrove sediment, a denitrifying betaproteobacterium.</title>
        <authorList>
            <person name="Liao H."/>
            <person name="Tian Y."/>
        </authorList>
    </citation>
    <scope>NUCLEOTIDE SEQUENCE [LARGE SCALE GENOMIC DNA]</scope>
    <source>
        <strain evidence="12 13">M9-3-2</strain>
    </source>
</reference>
<keyword evidence="5 10" id="KW-0067">ATP-binding</keyword>
<proteinExistence type="inferred from homology"/>
<evidence type="ECO:0000256" key="2">
    <source>
        <dbReference type="ARBA" id="ARBA00001946"/>
    </source>
</evidence>
<keyword evidence="6" id="KW-0460">Magnesium</keyword>
<dbReference type="EMBL" id="CP048836">
    <property type="protein sequence ID" value="QID18387.1"/>
    <property type="molecule type" value="Genomic_DNA"/>
</dbReference>
<comment type="function">
    <text evidence="10">Topoisomerase IV is essential for chromosome segregation. It relaxes supercoiled DNA. Performs the decatenation events required during the replication of a circular DNA molecule.</text>
</comment>
<evidence type="ECO:0000256" key="1">
    <source>
        <dbReference type="ARBA" id="ARBA00000185"/>
    </source>
</evidence>
<dbReference type="Pfam" id="PF02518">
    <property type="entry name" value="HATPase_c"/>
    <property type="match status" value="1"/>
</dbReference>
<dbReference type="InterPro" id="IPR006171">
    <property type="entry name" value="TOPRIM_dom"/>
</dbReference>
<dbReference type="PRINTS" id="PR00418">
    <property type="entry name" value="TPI2FAMILY"/>
</dbReference>
<keyword evidence="9 10" id="KW-0413">Isomerase</keyword>
<feature type="binding site" evidence="10">
    <location>
        <position position="71"/>
    </location>
    <ligand>
        <name>ATP</name>
        <dbReference type="ChEBI" id="CHEBI:30616"/>
    </ligand>
</feature>
<feature type="site" description="Interaction with DNA" evidence="10">
    <location>
        <position position="644"/>
    </location>
</feature>
<dbReference type="RefSeq" id="WP_173765992.1">
    <property type="nucleotide sequence ID" value="NZ_CP048836.1"/>
</dbReference>
<accession>A0A6C1B4G4</accession>
<dbReference type="InterPro" id="IPR005737">
    <property type="entry name" value="TopoIV_B_Gneg"/>
</dbReference>
<evidence type="ECO:0000256" key="7">
    <source>
        <dbReference type="ARBA" id="ARBA00023029"/>
    </source>
</evidence>
<evidence type="ECO:0000256" key="8">
    <source>
        <dbReference type="ARBA" id="ARBA00023125"/>
    </source>
</evidence>
<feature type="binding site" evidence="10">
    <location>
        <position position="349"/>
    </location>
    <ligand>
        <name>ATP</name>
        <dbReference type="ChEBI" id="CHEBI:30616"/>
    </ligand>
</feature>
<dbReference type="GO" id="GO:0003918">
    <property type="term" value="F:DNA topoisomerase type II (double strand cut, ATP-hydrolyzing) activity"/>
    <property type="evidence" value="ECO:0007669"/>
    <property type="project" value="UniProtKB-UniRule"/>
</dbReference>
<evidence type="ECO:0000313" key="13">
    <source>
        <dbReference type="Proteomes" id="UP000501991"/>
    </source>
</evidence>
<dbReference type="Pfam" id="PF00986">
    <property type="entry name" value="DNA_gyraseB_C"/>
    <property type="match status" value="1"/>
</dbReference>
<dbReference type="PROSITE" id="PS50880">
    <property type="entry name" value="TOPRIM"/>
    <property type="match status" value="1"/>
</dbReference>
<evidence type="ECO:0000313" key="12">
    <source>
        <dbReference type="EMBL" id="QID18387.1"/>
    </source>
</evidence>
<feature type="binding site" evidence="10">
    <location>
        <position position="7"/>
    </location>
    <ligand>
        <name>ATP</name>
        <dbReference type="ChEBI" id="CHEBI:30616"/>
    </ligand>
</feature>
<dbReference type="PRINTS" id="PR01098">
    <property type="entry name" value="TOPISMRASE4B"/>
</dbReference>
<comment type="subunit">
    <text evidence="10">Heterotetramer composed of ParC and ParE.</text>
</comment>
<keyword evidence="3" id="KW-0479">Metal-binding</keyword>
<feature type="binding site" evidence="10">
    <location>
        <begin position="116"/>
        <end position="122"/>
    </location>
    <ligand>
        <name>ATP</name>
        <dbReference type="ChEBI" id="CHEBI:30616"/>
    </ligand>
</feature>
<dbReference type="InterPro" id="IPR001241">
    <property type="entry name" value="Topo_IIA"/>
</dbReference>
<dbReference type="SMART" id="SM00433">
    <property type="entry name" value="TOP2c"/>
    <property type="match status" value="1"/>
</dbReference>
<comment type="cofactor">
    <cofactor evidence="2">
        <name>Mg(2+)</name>
        <dbReference type="ChEBI" id="CHEBI:18420"/>
    </cofactor>
</comment>
<evidence type="ECO:0000256" key="9">
    <source>
        <dbReference type="ARBA" id="ARBA00023235"/>
    </source>
</evidence>
<dbReference type="SUPFAM" id="SSF55874">
    <property type="entry name" value="ATPase domain of HSP90 chaperone/DNA topoisomerase II/histidine kinase"/>
    <property type="match status" value="1"/>
</dbReference>
<dbReference type="GO" id="GO:0005694">
    <property type="term" value="C:chromosome"/>
    <property type="evidence" value="ECO:0007669"/>
    <property type="project" value="InterPro"/>
</dbReference>
<sequence>MASNKTYDESSFRVLKGLEPVRERPGMYTRTDSPAHIIQEVIDNAADEALAGQAKRISVTVYRDGAITVADDGRGIPVGLHPEEGVPVVVLAYTRLHAGGKFNKKEGNSAYAFSGGLHGVGVAVTNALSQRIEVEVKREGKVHRIVFAEGGEKIGPLEQIGECGQRNTGTTVKVWPDPKYFDVPRAPMAELERLLRSKAVLLPGVEVRLETEQPDGSLARKEWHYPGGLAQYLAEQAGDIDPVAPLFTGEKYAAADDEHFANGEGAAWAFGWFDPAIASESYVNLIPTVAGGTHESGLRAGVFEAVKSFIEHHALLPRGLKLQQDDVCNRMSFVLSARLLDPQFQGQVKEKLNSREAVKLVSGMVRDPFEIWLNNHVEAGKAIAELAIRAATARQKNAKKVEKKKSSGVAVLPGKLSDCESEDIDDNEIFLVEGDSAGGSAKLARNKETQAILPLRGKVLNSWEVDAGRLYANNEIHDIAVALGVDAHGPDEQPDLSGLRYGKVVIMSDADVDGAHIQTLLLTLFFRHFPRLIEQGHIYMAQPPLYRIDVPAQGKKRPARRLYALDDGELNAIRDRMVSEGFKPEAIEVGRFKGLGEMNPEQLRETTMDPATRRVLPVQVRPEAMEETVRLFTLLMGKGEASGRRAWMEEKGDTVEADI</sequence>
<evidence type="ECO:0000259" key="11">
    <source>
        <dbReference type="PROSITE" id="PS50880"/>
    </source>
</evidence>
<dbReference type="Gene3D" id="3.30.565.10">
    <property type="entry name" value="Histidine kinase-like ATPase, C-terminal domain"/>
    <property type="match status" value="1"/>
</dbReference>
<dbReference type="PANTHER" id="PTHR45866:SF4">
    <property type="entry name" value="DNA TOPOISOMERASE 4 SUBUNIT B"/>
    <property type="match status" value="1"/>
</dbReference>
<feature type="domain" description="Toprim" evidence="11">
    <location>
        <begin position="427"/>
        <end position="544"/>
    </location>
</feature>
<dbReference type="PROSITE" id="PS00177">
    <property type="entry name" value="TOPOISOMERASE_II"/>
    <property type="match status" value="1"/>
</dbReference>
<dbReference type="SUPFAM" id="SSF54211">
    <property type="entry name" value="Ribosomal protein S5 domain 2-like"/>
    <property type="match status" value="1"/>
</dbReference>
<dbReference type="InterPro" id="IPR013759">
    <property type="entry name" value="Topo_IIA_B_C"/>
</dbReference>
<evidence type="ECO:0000256" key="10">
    <source>
        <dbReference type="HAMAP-Rule" id="MF_00938"/>
    </source>
</evidence>
<dbReference type="HAMAP" id="MF_00938">
    <property type="entry name" value="ParE_type1"/>
    <property type="match status" value="1"/>
</dbReference>
<dbReference type="CDD" id="cd16928">
    <property type="entry name" value="HATPase_GyrB-like"/>
    <property type="match status" value="1"/>
</dbReference>
<keyword evidence="4 10" id="KW-0547">Nucleotide-binding</keyword>
<keyword evidence="8 10" id="KW-0238">DNA-binding</keyword>
<dbReference type="GO" id="GO:0006265">
    <property type="term" value="P:DNA topological change"/>
    <property type="evidence" value="ECO:0007669"/>
    <property type="project" value="UniProtKB-UniRule"/>
</dbReference>
<evidence type="ECO:0000256" key="5">
    <source>
        <dbReference type="ARBA" id="ARBA00022840"/>
    </source>
</evidence>
<dbReference type="Proteomes" id="UP000501991">
    <property type="component" value="Chromosome"/>
</dbReference>
<evidence type="ECO:0000256" key="4">
    <source>
        <dbReference type="ARBA" id="ARBA00022741"/>
    </source>
</evidence>
<dbReference type="GO" id="GO:0007059">
    <property type="term" value="P:chromosome segregation"/>
    <property type="evidence" value="ECO:0007669"/>
    <property type="project" value="UniProtKB-UniRule"/>
</dbReference>
<dbReference type="InterPro" id="IPR018522">
    <property type="entry name" value="TopoIIA_CS"/>
</dbReference>
<organism evidence="12 13">
    <name type="scientific">Nitrogeniibacter mangrovi</name>
    <dbReference type="NCBI Taxonomy" id="2016596"/>
    <lineage>
        <taxon>Bacteria</taxon>
        <taxon>Pseudomonadati</taxon>
        <taxon>Pseudomonadota</taxon>
        <taxon>Betaproteobacteria</taxon>
        <taxon>Rhodocyclales</taxon>
        <taxon>Zoogloeaceae</taxon>
        <taxon>Nitrogeniibacter</taxon>
    </lineage>
</organism>
<feature type="site" description="Interaction with DNA" evidence="10">
    <location>
        <position position="516"/>
    </location>
</feature>
<comment type="catalytic activity">
    <reaction evidence="1 10">
        <text>ATP-dependent breakage, passage and rejoining of double-stranded DNA.</text>
        <dbReference type="EC" id="5.6.2.2"/>
    </reaction>
</comment>
<dbReference type="KEGG" id="azq:G3580_12500"/>
<dbReference type="GO" id="GO:0003677">
    <property type="term" value="F:DNA binding"/>
    <property type="evidence" value="ECO:0007669"/>
    <property type="project" value="UniProtKB-UniRule"/>
</dbReference>
<comment type="similarity">
    <text evidence="10">Belongs to the type II topoisomerase family. ParE type 1 subfamily.</text>
</comment>
<protein>
    <recommendedName>
        <fullName evidence="10">DNA topoisomerase 4 subunit B</fullName>
        <ecNumber evidence="10">5.6.2.2</ecNumber>
    </recommendedName>
    <alternativeName>
        <fullName evidence="10">Topoisomerase IV subunit B</fullName>
    </alternativeName>
</protein>
<keyword evidence="13" id="KW-1185">Reference proteome</keyword>
<dbReference type="Gene3D" id="3.30.230.10">
    <property type="match status" value="1"/>
</dbReference>
<dbReference type="AlphaFoldDB" id="A0A6C1B4G4"/>
<dbReference type="InterPro" id="IPR013506">
    <property type="entry name" value="Topo_IIA_bsu_dom2"/>
</dbReference>
<dbReference type="Pfam" id="PF01751">
    <property type="entry name" value="Toprim"/>
    <property type="match status" value="1"/>
</dbReference>
<dbReference type="InterPro" id="IPR003594">
    <property type="entry name" value="HATPase_dom"/>
</dbReference>
<feature type="site" description="Interaction with DNA" evidence="10">
    <location>
        <position position="461"/>
    </location>
</feature>
<dbReference type="InterPro" id="IPR036890">
    <property type="entry name" value="HATPase_C_sf"/>
</dbReference>
<dbReference type="PANTHER" id="PTHR45866">
    <property type="entry name" value="DNA GYRASE/TOPOISOMERASE SUBUNIT B"/>
    <property type="match status" value="1"/>
</dbReference>
<dbReference type="InterPro" id="IPR020568">
    <property type="entry name" value="Ribosomal_Su5_D2-typ_SF"/>
</dbReference>
<feature type="binding site" evidence="10">
    <location>
        <position position="44"/>
    </location>
    <ligand>
        <name>ATP</name>
        <dbReference type="ChEBI" id="CHEBI:30616"/>
    </ligand>
</feature>
<dbReference type="FunFam" id="3.40.50.670:FF:000001">
    <property type="entry name" value="DNA topoisomerase 2"/>
    <property type="match status" value="1"/>
</dbReference>
<gene>
    <name evidence="10" type="primary">parE</name>
    <name evidence="12" type="ORF">G3580_12500</name>
</gene>
<dbReference type="EC" id="5.6.2.2" evidence="10"/>